<keyword evidence="2" id="KW-0547">Nucleotide-binding</keyword>
<feature type="domain" description="ABC transporter" evidence="4">
    <location>
        <begin position="3"/>
        <end position="235"/>
    </location>
</feature>
<organism evidence="5 6">
    <name type="scientific">Brevibacillus thermoruber</name>
    <dbReference type="NCBI Taxonomy" id="33942"/>
    <lineage>
        <taxon>Bacteria</taxon>
        <taxon>Bacillati</taxon>
        <taxon>Bacillota</taxon>
        <taxon>Bacilli</taxon>
        <taxon>Bacillales</taxon>
        <taxon>Paenibacillaceae</taxon>
        <taxon>Brevibacillus</taxon>
    </lineage>
</organism>
<dbReference type="SMART" id="SM00382">
    <property type="entry name" value="AAA"/>
    <property type="match status" value="1"/>
</dbReference>
<dbReference type="InterPro" id="IPR017871">
    <property type="entry name" value="ABC_transporter-like_CS"/>
</dbReference>
<dbReference type="FunFam" id="3.40.50.300:FF:000134">
    <property type="entry name" value="Iron-enterobactin ABC transporter ATP-binding protein"/>
    <property type="match status" value="1"/>
</dbReference>
<evidence type="ECO:0000256" key="2">
    <source>
        <dbReference type="ARBA" id="ARBA00022741"/>
    </source>
</evidence>
<dbReference type="PROSITE" id="PS50893">
    <property type="entry name" value="ABC_TRANSPORTER_2"/>
    <property type="match status" value="1"/>
</dbReference>
<dbReference type="AlphaFoldDB" id="A0A9X3TPZ3"/>
<dbReference type="PANTHER" id="PTHR42794">
    <property type="entry name" value="HEMIN IMPORT ATP-BINDING PROTEIN HMUV"/>
    <property type="match status" value="1"/>
</dbReference>
<dbReference type="GO" id="GO:0016887">
    <property type="term" value="F:ATP hydrolysis activity"/>
    <property type="evidence" value="ECO:0007669"/>
    <property type="project" value="InterPro"/>
</dbReference>
<keyword evidence="3 5" id="KW-0067">ATP-binding</keyword>
<dbReference type="InterPro" id="IPR003593">
    <property type="entry name" value="AAA+_ATPase"/>
</dbReference>
<evidence type="ECO:0000259" key="4">
    <source>
        <dbReference type="PROSITE" id="PS50893"/>
    </source>
</evidence>
<proteinExistence type="predicted"/>
<dbReference type="Gene3D" id="3.40.50.300">
    <property type="entry name" value="P-loop containing nucleotide triphosphate hydrolases"/>
    <property type="match status" value="1"/>
</dbReference>
<evidence type="ECO:0000313" key="5">
    <source>
        <dbReference type="EMBL" id="MDA5108636.1"/>
    </source>
</evidence>
<dbReference type="InterPro" id="IPR027417">
    <property type="entry name" value="P-loop_NTPase"/>
</dbReference>
<dbReference type="Pfam" id="PF00005">
    <property type="entry name" value="ABC_tran"/>
    <property type="match status" value="1"/>
</dbReference>
<dbReference type="PROSITE" id="PS00211">
    <property type="entry name" value="ABC_TRANSPORTER_1"/>
    <property type="match status" value="1"/>
</dbReference>
<gene>
    <name evidence="5" type="ORF">O3V59_09705</name>
</gene>
<keyword evidence="6" id="KW-1185">Reference proteome</keyword>
<dbReference type="NCBIfam" id="NF010068">
    <property type="entry name" value="PRK13548.1"/>
    <property type="match status" value="1"/>
</dbReference>
<name>A0A9X3TPZ3_9BACL</name>
<dbReference type="PANTHER" id="PTHR42794:SF2">
    <property type="entry name" value="ABC TRANSPORTER ATP-BINDING PROTEIN"/>
    <property type="match status" value="1"/>
</dbReference>
<dbReference type="GO" id="GO:0005524">
    <property type="term" value="F:ATP binding"/>
    <property type="evidence" value="ECO:0007669"/>
    <property type="project" value="UniProtKB-KW"/>
</dbReference>
<dbReference type="Proteomes" id="UP001151071">
    <property type="component" value="Unassembled WGS sequence"/>
</dbReference>
<accession>A0A9X3TPZ3</accession>
<evidence type="ECO:0000256" key="3">
    <source>
        <dbReference type="ARBA" id="ARBA00022840"/>
    </source>
</evidence>
<dbReference type="CDD" id="cd03214">
    <property type="entry name" value="ABC_Iron-Siderophores_B12_Hemin"/>
    <property type="match status" value="1"/>
</dbReference>
<keyword evidence="1" id="KW-0813">Transport</keyword>
<dbReference type="InterPro" id="IPR003439">
    <property type="entry name" value="ABC_transporter-like_ATP-bd"/>
</dbReference>
<reference evidence="5" key="1">
    <citation type="submission" date="2022-12" db="EMBL/GenBank/DDBJ databases">
        <title>Draft genome sequence of the thermophilic strain Brevibacillus thermoruber HT42, isolated from Los Humeros, Puebla, Mexico, with biotechnological potential.</title>
        <authorList>
            <person name="Lara Sanchez J."/>
            <person name="Solis Palacios R."/>
            <person name="Bustos Baena A.S."/>
            <person name="Ruz Baez A.E."/>
            <person name="Espinosa Luna G."/>
            <person name="Oliart Ros R.M."/>
        </authorList>
    </citation>
    <scope>NUCLEOTIDE SEQUENCE</scope>
    <source>
        <strain evidence="5">HT42</strain>
    </source>
</reference>
<evidence type="ECO:0000256" key="1">
    <source>
        <dbReference type="ARBA" id="ARBA00022448"/>
    </source>
</evidence>
<dbReference type="EMBL" id="JAPYYP010000009">
    <property type="protein sequence ID" value="MDA5108636.1"/>
    <property type="molecule type" value="Genomic_DNA"/>
</dbReference>
<dbReference type="SUPFAM" id="SSF52540">
    <property type="entry name" value="P-loop containing nucleoside triphosphate hydrolases"/>
    <property type="match status" value="1"/>
</dbReference>
<dbReference type="RefSeq" id="WP_271140040.1">
    <property type="nucleotide sequence ID" value="NZ_JAPYYP010000009.1"/>
</dbReference>
<evidence type="ECO:0000313" key="6">
    <source>
        <dbReference type="Proteomes" id="UP001151071"/>
    </source>
</evidence>
<sequence>MNVTAQDLSVTLDKKAVLHDVGLQVRTGELVGLIGPNGSGKSTLLKSIYRVLKPDAGLISLDGDDLYRLSPQQAARRMAVVRQESSMEVDFTVAEIVMMGRFPHKRCWEADTSEDQRICEEALSRVGMQAFAQRSYLSLSGGEKQRVLIARALAQQAKLLVLDEPTNHLDIRCQLHMLDLLKTLRVTVLAALHDLNLAAMYCDRLYVIREGRIVTSGTPEEVFTPELIRDVFGVEADVMIHPRTGKPHIFFMSERTADGRQSGSLLA</sequence>
<protein>
    <submittedName>
        <fullName evidence="5">Heme ABC transporter ATP-binding protein</fullName>
    </submittedName>
</protein>
<comment type="caution">
    <text evidence="5">The sequence shown here is derived from an EMBL/GenBank/DDBJ whole genome shotgun (WGS) entry which is preliminary data.</text>
</comment>